<sequence length="856" mass="97746">MKTLNRSELISRADLHYQGTVKRREGGFPLGDGQMGAMLFTSPSALKFALNRCDVFAANSYTNSFNRRHSDYGYGIGFVDIDFVDYGEDVFDEETRQHLSMYRACAKIEGRKVKARAFVEAEKGALCVQVKDERDYKGSVQVKVDMMRPSEYRVMSNLAVSRLTMETREEQPDTVVLRQVFTEREERTGNEHYCTSVLAVWVEGAKVSIRMNNEAGGRVPMEIPNREFTVIGKPQETQMRLCIEPQAKEYTVCMVSEASFSPEEDIVQKVLEKAKAASEDGAERMFIRHQKDWADFWEKSYVQMESQDGIARKLELHYTYFLYLMNSSSRGKYPPNFGGMIFSPCGDYRNWGTMQWWNNLSLYYNAIQASGHFELMEPLFSMYGNMREACVTAARQQFDTEGMHIPEVTWFNGPQVLPEEIADEMKELYLFRKPWEEKSAGFTEFVDRKAPHESRYNYKFYEHWEDGRVVYNERGFGPFGATTYMFGSQAAIAYSFWKQYQYTKDEEFLRDKAYPMIRGVAEFFMNFPLTRKGEDGKYHIYQTCTGEAYFGCTDGMENVAGMRAMVSVLLKAARILGADREQWEKWERFAEEMAPLPTTDMEGDTSMPEEGDPVMWSNGREPILNKDHHAPSLYPCDHFDLSSWATMDTDPRTWQISMDTLKHRIRKSGVVSRYTVSEMSGCARMYAAHGFAEEFKEIANAQLDCVNADKEYCYFNDTGRIPQFENRLTVREGVNCISAQRLGNVAAAVQLALCQSSGGGPAEDAVIKLFAAVPAGWDVSFMLWCQGGFRVEASMKGGRPEKIRILSTAGGTLRLYNPFGNEDFRMTAGAETIYMGNDRIAVVETEPGEELEVKAC</sequence>
<dbReference type="EMBL" id="DWWS01000060">
    <property type="protein sequence ID" value="HJC25273.1"/>
    <property type="molecule type" value="Genomic_DNA"/>
</dbReference>
<accession>A0A9D2SR77</accession>
<proteinExistence type="predicted"/>
<dbReference type="InterPro" id="IPR012341">
    <property type="entry name" value="6hp_glycosidase-like_sf"/>
</dbReference>
<dbReference type="Gene3D" id="2.60.40.1180">
    <property type="entry name" value="Golgi alpha-mannosidase II"/>
    <property type="match status" value="1"/>
</dbReference>
<evidence type="ECO:0000313" key="2">
    <source>
        <dbReference type="EMBL" id="HJC25273.1"/>
    </source>
</evidence>
<dbReference type="AlphaFoldDB" id="A0A9D2SR77"/>
<gene>
    <name evidence="2" type="ORF">H9761_16485</name>
</gene>
<dbReference type="SUPFAM" id="SSF48208">
    <property type="entry name" value="Six-hairpin glycosidases"/>
    <property type="match status" value="1"/>
</dbReference>
<dbReference type="InterPro" id="IPR008928">
    <property type="entry name" value="6-hairpin_glycosidase_sf"/>
</dbReference>
<dbReference type="PANTHER" id="PTHR31084">
    <property type="entry name" value="ALPHA-L-FUCOSIDASE 2"/>
    <property type="match status" value="1"/>
</dbReference>
<dbReference type="InterPro" id="IPR054363">
    <property type="entry name" value="GH95_cat"/>
</dbReference>
<dbReference type="InterPro" id="IPR013780">
    <property type="entry name" value="Glyco_hydro_b"/>
</dbReference>
<dbReference type="Gene3D" id="1.50.10.10">
    <property type="match status" value="1"/>
</dbReference>
<dbReference type="PANTHER" id="PTHR31084:SF0">
    <property type="entry name" value="ALPHA-L-FUCOSIDASE 2"/>
    <property type="match status" value="1"/>
</dbReference>
<dbReference type="GO" id="GO:0005975">
    <property type="term" value="P:carbohydrate metabolic process"/>
    <property type="evidence" value="ECO:0007669"/>
    <property type="project" value="InterPro"/>
</dbReference>
<dbReference type="GO" id="GO:0004560">
    <property type="term" value="F:alpha-L-fucosidase activity"/>
    <property type="evidence" value="ECO:0007669"/>
    <property type="project" value="TreeGrafter"/>
</dbReference>
<organism evidence="2 3">
    <name type="scientific">Candidatus Eisenbergiella merdavium</name>
    <dbReference type="NCBI Taxonomy" id="2838551"/>
    <lineage>
        <taxon>Bacteria</taxon>
        <taxon>Bacillati</taxon>
        <taxon>Bacillota</taxon>
        <taxon>Clostridia</taxon>
        <taxon>Lachnospirales</taxon>
        <taxon>Lachnospiraceae</taxon>
        <taxon>Eisenbergiella</taxon>
    </lineage>
</organism>
<reference evidence="2" key="2">
    <citation type="submission" date="2021-04" db="EMBL/GenBank/DDBJ databases">
        <authorList>
            <person name="Gilroy R."/>
        </authorList>
    </citation>
    <scope>NUCLEOTIDE SEQUENCE</scope>
    <source>
        <strain evidence="2">USAMLcec2-132</strain>
    </source>
</reference>
<dbReference type="Pfam" id="PF22124">
    <property type="entry name" value="Glyco_hydro_95_cat"/>
    <property type="match status" value="1"/>
</dbReference>
<feature type="domain" description="Glycosyl hydrolase family 95 catalytic" evidence="1">
    <location>
        <begin position="485"/>
        <end position="598"/>
    </location>
</feature>
<evidence type="ECO:0000259" key="1">
    <source>
        <dbReference type="Pfam" id="PF22124"/>
    </source>
</evidence>
<comment type="caution">
    <text evidence="2">The sequence shown here is derived from an EMBL/GenBank/DDBJ whole genome shotgun (WGS) entry which is preliminary data.</text>
</comment>
<name>A0A9D2SR77_9FIRM</name>
<evidence type="ECO:0000313" key="3">
    <source>
        <dbReference type="Proteomes" id="UP000823891"/>
    </source>
</evidence>
<dbReference type="Proteomes" id="UP000823891">
    <property type="component" value="Unassembled WGS sequence"/>
</dbReference>
<protein>
    <recommendedName>
        <fullName evidence="1">Glycosyl hydrolase family 95 catalytic domain-containing protein</fullName>
    </recommendedName>
</protein>
<reference evidence="2" key="1">
    <citation type="journal article" date="2021" name="PeerJ">
        <title>Extensive microbial diversity within the chicken gut microbiome revealed by metagenomics and culture.</title>
        <authorList>
            <person name="Gilroy R."/>
            <person name="Ravi A."/>
            <person name="Getino M."/>
            <person name="Pursley I."/>
            <person name="Horton D.L."/>
            <person name="Alikhan N.F."/>
            <person name="Baker D."/>
            <person name="Gharbi K."/>
            <person name="Hall N."/>
            <person name="Watson M."/>
            <person name="Adriaenssens E.M."/>
            <person name="Foster-Nyarko E."/>
            <person name="Jarju S."/>
            <person name="Secka A."/>
            <person name="Antonio M."/>
            <person name="Oren A."/>
            <person name="Chaudhuri R.R."/>
            <person name="La Ragione R."/>
            <person name="Hildebrand F."/>
            <person name="Pallen M.J."/>
        </authorList>
    </citation>
    <scope>NUCLEOTIDE SEQUENCE</scope>
    <source>
        <strain evidence="2">USAMLcec2-132</strain>
    </source>
</reference>